<feature type="transmembrane region" description="Helical" evidence="1">
    <location>
        <begin position="183"/>
        <end position="201"/>
    </location>
</feature>
<feature type="transmembrane region" description="Helical" evidence="1">
    <location>
        <begin position="134"/>
        <end position="154"/>
    </location>
</feature>
<sequence>MPAYSAFLVIHIIFAAVAIPLLCYSLYKLYRSKPFNTKWTLSHIYLTSLLITIFCLPTSLVHGTNLFVLSPADKNTTVVNIADKILPAHSPLCVIQAQVLSFLLSPYILLPVLLSFYTFNAIRKNKASLESQSFKYAAIAIWGLGGVILIGNILSWHSQITQEENTHHNHDLTRRNESEGIQARGWILVGIYLLLILGGTYDGMYSEESEELTGKDGLEDGSITVSELRFTYFV</sequence>
<feature type="transmembrane region" description="Helical" evidence="1">
    <location>
        <begin position="6"/>
        <end position="27"/>
    </location>
</feature>
<feature type="transmembrane region" description="Helical" evidence="1">
    <location>
        <begin position="39"/>
        <end position="60"/>
    </location>
</feature>
<dbReference type="Gene3D" id="1.20.1070.10">
    <property type="entry name" value="Rhodopsin 7-helix transmembrane proteins"/>
    <property type="match status" value="1"/>
</dbReference>
<feature type="transmembrane region" description="Helical" evidence="1">
    <location>
        <begin position="99"/>
        <end position="122"/>
    </location>
</feature>
<dbReference type="EMBL" id="CAJVPJ010001295">
    <property type="protein sequence ID" value="CAG8585263.1"/>
    <property type="molecule type" value="Genomic_DNA"/>
</dbReference>
<dbReference type="Proteomes" id="UP000789572">
    <property type="component" value="Unassembled WGS sequence"/>
</dbReference>
<keyword evidence="1" id="KW-1133">Transmembrane helix</keyword>
<keyword evidence="3" id="KW-1185">Reference proteome</keyword>
<protein>
    <submittedName>
        <fullName evidence="2">9777_t:CDS:1</fullName>
    </submittedName>
</protein>
<evidence type="ECO:0000313" key="3">
    <source>
        <dbReference type="Proteomes" id="UP000789572"/>
    </source>
</evidence>
<accession>A0A9N9BZF9</accession>
<reference evidence="2" key="1">
    <citation type="submission" date="2021-06" db="EMBL/GenBank/DDBJ databases">
        <authorList>
            <person name="Kallberg Y."/>
            <person name="Tangrot J."/>
            <person name="Rosling A."/>
        </authorList>
    </citation>
    <scope>NUCLEOTIDE SEQUENCE</scope>
    <source>
        <strain evidence="2">IA702</strain>
    </source>
</reference>
<comment type="caution">
    <text evidence="2">The sequence shown here is derived from an EMBL/GenBank/DDBJ whole genome shotgun (WGS) entry which is preliminary data.</text>
</comment>
<organism evidence="2 3">
    <name type="scientific">Paraglomus occultum</name>
    <dbReference type="NCBI Taxonomy" id="144539"/>
    <lineage>
        <taxon>Eukaryota</taxon>
        <taxon>Fungi</taxon>
        <taxon>Fungi incertae sedis</taxon>
        <taxon>Mucoromycota</taxon>
        <taxon>Glomeromycotina</taxon>
        <taxon>Glomeromycetes</taxon>
        <taxon>Paraglomerales</taxon>
        <taxon>Paraglomeraceae</taxon>
        <taxon>Paraglomus</taxon>
    </lineage>
</organism>
<keyword evidence="1" id="KW-0812">Transmembrane</keyword>
<name>A0A9N9BZF9_9GLOM</name>
<keyword evidence="1" id="KW-0472">Membrane</keyword>
<evidence type="ECO:0000313" key="2">
    <source>
        <dbReference type="EMBL" id="CAG8585263.1"/>
    </source>
</evidence>
<evidence type="ECO:0000256" key="1">
    <source>
        <dbReference type="SAM" id="Phobius"/>
    </source>
</evidence>
<proteinExistence type="predicted"/>
<gene>
    <name evidence="2" type="ORF">POCULU_LOCUS6694</name>
</gene>
<dbReference type="OrthoDB" id="10458806at2759"/>
<dbReference type="AlphaFoldDB" id="A0A9N9BZF9"/>